<name>A0ABD6DSR1_9EURY</name>
<gene>
    <name evidence="4" type="ORF">ACFSAS_00305</name>
</gene>
<feature type="domain" description="Thioesterase" evidence="3">
    <location>
        <begin position="63"/>
        <end position="132"/>
    </location>
</feature>
<keyword evidence="5" id="KW-1185">Reference proteome</keyword>
<dbReference type="InterPro" id="IPR003736">
    <property type="entry name" value="PAAI_dom"/>
</dbReference>
<dbReference type="GO" id="GO:0016787">
    <property type="term" value="F:hydrolase activity"/>
    <property type="evidence" value="ECO:0007669"/>
    <property type="project" value="UniProtKB-KW"/>
</dbReference>
<evidence type="ECO:0000256" key="2">
    <source>
        <dbReference type="ARBA" id="ARBA00022801"/>
    </source>
</evidence>
<dbReference type="Proteomes" id="UP001597092">
    <property type="component" value="Unassembled WGS sequence"/>
</dbReference>
<dbReference type="Pfam" id="PF03061">
    <property type="entry name" value="4HBT"/>
    <property type="match status" value="1"/>
</dbReference>
<dbReference type="NCBIfam" id="TIGR00369">
    <property type="entry name" value="unchar_dom_1"/>
    <property type="match status" value="1"/>
</dbReference>
<dbReference type="InterPro" id="IPR039298">
    <property type="entry name" value="ACOT13"/>
</dbReference>
<evidence type="ECO:0000256" key="1">
    <source>
        <dbReference type="ARBA" id="ARBA00008324"/>
    </source>
</evidence>
<dbReference type="AlphaFoldDB" id="A0ABD6DSR1"/>
<reference evidence="4 5" key="1">
    <citation type="journal article" date="2019" name="Int. J. Syst. Evol. Microbiol.">
        <title>The Global Catalogue of Microorganisms (GCM) 10K type strain sequencing project: providing services to taxonomists for standard genome sequencing and annotation.</title>
        <authorList>
            <consortium name="The Broad Institute Genomics Platform"/>
            <consortium name="The Broad Institute Genome Sequencing Center for Infectious Disease"/>
            <person name="Wu L."/>
            <person name="Ma J."/>
        </authorList>
    </citation>
    <scope>NUCLEOTIDE SEQUENCE [LARGE SCALE GENOMIC DNA]</scope>
    <source>
        <strain evidence="4 5">CGMCC 1.10387</strain>
    </source>
</reference>
<dbReference type="PANTHER" id="PTHR21660:SF1">
    <property type="entry name" value="ACYL-COENZYME A THIOESTERASE 13"/>
    <property type="match status" value="1"/>
</dbReference>
<sequence length="167" mass="17820">MADEDPDRSALPEDAAAFVQEYIEQEHGYLSWLGTRVDALEPGRVVMTIPYDEKLTNTTDPPTVHGGIAATLIDTAGGIAQRTLLEDPVGGGIATVNLNVNYLRRASGDLTATAEVVRSGGTIGVSTVTVVSRIPEDVDDEASRRWEGTESGEAVATGQASYRLFRE</sequence>
<dbReference type="PANTHER" id="PTHR21660">
    <property type="entry name" value="THIOESTERASE SUPERFAMILY MEMBER-RELATED"/>
    <property type="match status" value="1"/>
</dbReference>
<dbReference type="EMBL" id="JBHUDP010000001">
    <property type="protein sequence ID" value="MFD1684050.1"/>
    <property type="molecule type" value="Genomic_DNA"/>
</dbReference>
<dbReference type="InterPro" id="IPR006683">
    <property type="entry name" value="Thioestr_dom"/>
</dbReference>
<dbReference type="SUPFAM" id="SSF54637">
    <property type="entry name" value="Thioesterase/thiol ester dehydrase-isomerase"/>
    <property type="match status" value="1"/>
</dbReference>
<evidence type="ECO:0000259" key="3">
    <source>
        <dbReference type="Pfam" id="PF03061"/>
    </source>
</evidence>
<dbReference type="RefSeq" id="WP_256308444.1">
    <property type="nucleotide sequence ID" value="NZ_JANHAW010000002.1"/>
</dbReference>
<organism evidence="4 5">
    <name type="scientific">Halobellus litoreus</name>
    <dbReference type="NCBI Taxonomy" id="755310"/>
    <lineage>
        <taxon>Archaea</taxon>
        <taxon>Methanobacteriati</taxon>
        <taxon>Methanobacteriota</taxon>
        <taxon>Stenosarchaea group</taxon>
        <taxon>Halobacteria</taxon>
        <taxon>Halobacteriales</taxon>
        <taxon>Haloferacaceae</taxon>
        <taxon>Halobellus</taxon>
    </lineage>
</organism>
<keyword evidence="2 4" id="KW-0378">Hydrolase</keyword>
<accession>A0ABD6DSR1</accession>
<dbReference type="Gene3D" id="3.10.129.10">
    <property type="entry name" value="Hotdog Thioesterase"/>
    <property type="match status" value="1"/>
</dbReference>
<comment type="caution">
    <text evidence="4">The sequence shown here is derived from an EMBL/GenBank/DDBJ whole genome shotgun (WGS) entry which is preliminary data.</text>
</comment>
<evidence type="ECO:0000313" key="5">
    <source>
        <dbReference type="Proteomes" id="UP001597092"/>
    </source>
</evidence>
<dbReference type="EC" id="3.1.2.-" evidence="4"/>
<protein>
    <submittedName>
        <fullName evidence="4">PaaI family thioesterase</fullName>
        <ecNumber evidence="4">3.1.2.-</ecNumber>
    </submittedName>
</protein>
<dbReference type="CDD" id="cd03443">
    <property type="entry name" value="PaaI_thioesterase"/>
    <property type="match status" value="1"/>
</dbReference>
<proteinExistence type="inferred from homology"/>
<evidence type="ECO:0000313" key="4">
    <source>
        <dbReference type="EMBL" id="MFD1684050.1"/>
    </source>
</evidence>
<comment type="similarity">
    <text evidence="1">Belongs to the thioesterase PaaI family.</text>
</comment>
<dbReference type="InterPro" id="IPR029069">
    <property type="entry name" value="HotDog_dom_sf"/>
</dbReference>